<dbReference type="AlphaFoldDB" id="A0A563VJ98"/>
<name>A0A563VJ98_9CYAN</name>
<gene>
    <name evidence="1" type="ORF">H1P_1080005</name>
</gene>
<evidence type="ECO:0000313" key="1">
    <source>
        <dbReference type="EMBL" id="VEP11518.1"/>
    </source>
</evidence>
<dbReference type="InterPro" id="IPR009057">
    <property type="entry name" value="Homeodomain-like_sf"/>
</dbReference>
<reference evidence="1 2" key="1">
    <citation type="submission" date="2019-01" db="EMBL/GenBank/DDBJ databases">
        <authorList>
            <person name="Brito A."/>
        </authorList>
    </citation>
    <scope>NUCLEOTIDE SEQUENCE [LARGE SCALE GENOMIC DNA]</scope>
    <source>
        <strain evidence="1">1</strain>
    </source>
</reference>
<protein>
    <submittedName>
        <fullName evidence="1">Transposase</fullName>
    </submittedName>
</protein>
<keyword evidence="2" id="KW-1185">Reference proteome</keyword>
<dbReference type="SUPFAM" id="SSF46689">
    <property type="entry name" value="Homeodomain-like"/>
    <property type="match status" value="1"/>
</dbReference>
<dbReference type="EMBL" id="CAACVJ010000011">
    <property type="protein sequence ID" value="VEP11518.1"/>
    <property type="molecule type" value="Genomic_DNA"/>
</dbReference>
<evidence type="ECO:0000313" key="2">
    <source>
        <dbReference type="Proteomes" id="UP000320055"/>
    </source>
</evidence>
<dbReference type="Pfam" id="PF13565">
    <property type="entry name" value="HTH_32"/>
    <property type="match status" value="1"/>
</dbReference>
<dbReference type="Gene3D" id="1.10.10.60">
    <property type="entry name" value="Homeodomain-like"/>
    <property type="match status" value="1"/>
</dbReference>
<sequence length="121" mass="14615">MRCICDLTQDTLKLLKRIYRNSKYYQVRQRAHCIQLSYQGYSSAELIRIFEVSRNTIYNWFNAWESSRFAGLYNHPGRGRKKILNVNQEQQIKKWVKETPKNREKVQERIEKEGEITISKK</sequence>
<organism evidence="1 2">
    <name type="scientific">Hyella patelloides LEGE 07179</name>
    <dbReference type="NCBI Taxonomy" id="945734"/>
    <lineage>
        <taxon>Bacteria</taxon>
        <taxon>Bacillati</taxon>
        <taxon>Cyanobacteriota</taxon>
        <taxon>Cyanophyceae</taxon>
        <taxon>Pleurocapsales</taxon>
        <taxon>Hyellaceae</taxon>
        <taxon>Hyella</taxon>
    </lineage>
</organism>
<proteinExistence type="predicted"/>
<dbReference type="Proteomes" id="UP000320055">
    <property type="component" value="Unassembled WGS sequence"/>
</dbReference>
<accession>A0A563VJ98</accession>